<keyword evidence="7" id="KW-1185">Reference proteome</keyword>
<proteinExistence type="predicted"/>
<dbReference type="CDD" id="cd18186">
    <property type="entry name" value="BTB_POZ_ZBTB_KLHL-like"/>
    <property type="match status" value="1"/>
</dbReference>
<accession>A0ABQ8XGI5</accession>
<dbReference type="SMART" id="SM00248">
    <property type="entry name" value="ANK"/>
    <property type="match status" value="3"/>
</dbReference>
<reference evidence="6" key="1">
    <citation type="submission" date="2022-08" db="EMBL/GenBank/DDBJ databases">
        <title>Novel sulfate-reducing endosymbionts in the free-living metamonad Anaeramoeba.</title>
        <authorList>
            <person name="Jerlstrom-Hultqvist J."/>
            <person name="Cepicka I."/>
            <person name="Gallot-Lavallee L."/>
            <person name="Salas-Leiva D."/>
            <person name="Curtis B.A."/>
            <person name="Zahonova K."/>
            <person name="Pipaliya S."/>
            <person name="Dacks J."/>
            <person name="Roger A.J."/>
        </authorList>
    </citation>
    <scope>NUCLEOTIDE SEQUENCE</scope>
    <source>
        <strain evidence="6">Schooner1</strain>
    </source>
</reference>
<feature type="repeat" description="ANK" evidence="3">
    <location>
        <begin position="94"/>
        <end position="127"/>
    </location>
</feature>
<feature type="compositionally biased region" description="Acidic residues" evidence="4">
    <location>
        <begin position="361"/>
        <end position="385"/>
    </location>
</feature>
<evidence type="ECO:0000256" key="3">
    <source>
        <dbReference type="PROSITE-ProRule" id="PRU00023"/>
    </source>
</evidence>
<protein>
    <submittedName>
        <fullName evidence="6">Ankyrin repeat</fullName>
    </submittedName>
</protein>
<gene>
    <name evidence="6" type="ORF">M0813_06345</name>
</gene>
<dbReference type="InterPro" id="IPR000210">
    <property type="entry name" value="BTB/POZ_dom"/>
</dbReference>
<evidence type="ECO:0000256" key="1">
    <source>
        <dbReference type="ARBA" id="ARBA00022737"/>
    </source>
</evidence>
<dbReference type="Pfam" id="PF00651">
    <property type="entry name" value="BTB"/>
    <property type="match status" value="1"/>
</dbReference>
<evidence type="ECO:0000259" key="5">
    <source>
        <dbReference type="PROSITE" id="PS50097"/>
    </source>
</evidence>
<dbReference type="PANTHER" id="PTHR24171">
    <property type="entry name" value="ANKYRIN REPEAT DOMAIN-CONTAINING PROTEIN 39-RELATED"/>
    <property type="match status" value="1"/>
</dbReference>
<evidence type="ECO:0000256" key="2">
    <source>
        <dbReference type="ARBA" id="ARBA00023043"/>
    </source>
</evidence>
<dbReference type="PROSITE" id="PS50097">
    <property type="entry name" value="BTB"/>
    <property type="match status" value="1"/>
</dbReference>
<dbReference type="Gene3D" id="3.30.710.10">
    <property type="entry name" value="Potassium Channel Kv1.1, Chain A"/>
    <property type="match status" value="1"/>
</dbReference>
<dbReference type="PROSITE" id="PS50088">
    <property type="entry name" value="ANK_REPEAT"/>
    <property type="match status" value="1"/>
</dbReference>
<dbReference type="PANTHER" id="PTHR24171:SF8">
    <property type="entry name" value="BRCA1-ASSOCIATED RING DOMAIN PROTEIN 1"/>
    <property type="match status" value="1"/>
</dbReference>
<dbReference type="SUPFAM" id="SSF54695">
    <property type="entry name" value="POZ domain"/>
    <property type="match status" value="1"/>
</dbReference>
<sequence length="397" mass="46021">MSLASVIRKNDLQSVKEFFFGENPFTKTQLNQFFLLACKHSSLPIVELLLNKNVDIKTRDPYQNNCLHIACKFRCDPSVVDFLITKGAEVNCTNNNTCLHEAVTYETPIEMIGLLLHHGANPTTVNNDGKTSIELTSDPKIKSLFQRFLRLTFDMIRLYNRQECTDFTLNGLKVHRIILEARLKRENIEKIETYFSNKSQKKTNEFLKWVYSGSSNSLELVKQMFEEMNFDNITFFNKNGRNNLINDLKQLYKDDSSKDFSIDVNNETIKCHRIILQARSDLYRGMFINVGNFGDKVKDYSNRSPQTIKALIRYFYLDEFDKSELSNQVLDELLYAKDYYQISSDLPIPELEELREKIESKEDDEESDGENEVDEGGGGDGEKDDEEKKEQDSLNDN</sequence>
<dbReference type="EMBL" id="JAOAOG010000308">
    <property type="protein sequence ID" value="KAJ6230778.1"/>
    <property type="molecule type" value="Genomic_DNA"/>
</dbReference>
<evidence type="ECO:0000313" key="7">
    <source>
        <dbReference type="Proteomes" id="UP001150062"/>
    </source>
</evidence>
<comment type="caution">
    <text evidence="6">The sequence shown here is derived from an EMBL/GenBank/DDBJ whole genome shotgun (WGS) entry which is preliminary data.</text>
</comment>
<feature type="compositionally biased region" description="Basic and acidic residues" evidence="4">
    <location>
        <begin position="386"/>
        <end position="397"/>
    </location>
</feature>
<name>A0ABQ8XGI5_9EUKA</name>
<keyword evidence="2 3" id="KW-0040">ANK repeat</keyword>
<dbReference type="InterPro" id="IPR002110">
    <property type="entry name" value="Ankyrin_rpt"/>
</dbReference>
<dbReference type="Proteomes" id="UP001150062">
    <property type="component" value="Unassembled WGS sequence"/>
</dbReference>
<evidence type="ECO:0000313" key="6">
    <source>
        <dbReference type="EMBL" id="KAJ6230778.1"/>
    </source>
</evidence>
<evidence type="ECO:0000256" key="4">
    <source>
        <dbReference type="SAM" id="MobiDB-lite"/>
    </source>
</evidence>
<keyword evidence="1" id="KW-0677">Repeat</keyword>
<dbReference type="InterPro" id="IPR011333">
    <property type="entry name" value="SKP1/BTB/POZ_sf"/>
</dbReference>
<organism evidence="6 7">
    <name type="scientific">Anaeramoeba flamelloides</name>
    <dbReference type="NCBI Taxonomy" id="1746091"/>
    <lineage>
        <taxon>Eukaryota</taxon>
        <taxon>Metamonada</taxon>
        <taxon>Anaeramoebidae</taxon>
        <taxon>Anaeramoeba</taxon>
    </lineage>
</organism>
<feature type="domain" description="BTB" evidence="5">
    <location>
        <begin position="258"/>
        <end position="324"/>
    </location>
</feature>
<dbReference type="Pfam" id="PF12796">
    <property type="entry name" value="Ank_2"/>
    <property type="match status" value="1"/>
</dbReference>
<feature type="region of interest" description="Disordered" evidence="4">
    <location>
        <begin position="351"/>
        <end position="397"/>
    </location>
</feature>
<dbReference type="Gene3D" id="1.25.40.20">
    <property type="entry name" value="Ankyrin repeat-containing domain"/>
    <property type="match status" value="1"/>
</dbReference>
<dbReference type="SUPFAM" id="SSF48403">
    <property type="entry name" value="Ankyrin repeat"/>
    <property type="match status" value="1"/>
</dbReference>
<dbReference type="InterPro" id="IPR036770">
    <property type="entry name" value="Ankyrin_rpt-contain_sf"/>
</dbReference>